<feature type="binding site" evidence="8">
    <location>
        <position position="95"/>
    </location>
    <ligand>
        <name>ATP</name>
        <dbReference type="ChEBI" id="CHEBI:30616"/>
    </ligand>
</feature>
<dbReference type="GO" id="GO:0005524">
    <property type="term" value="F:ATP binding"/>
    <property type="evidence" value="ECO:0007669"/>
    <property type="project" value="UniProtKB-UniRule"/>
</dbReference>
<evidence type="ECO:0000256" key="7">
    <source>
        <dbReference type="ARBA" id="ARBA00022842"/>
    </source>
</evidence>
<dbReference type="HAMAP" id="MF_00692">
    <property type="entry name" value="SelO"/>
    <property type="match status" value="1"/>
</dbReference>
<comment type="catalytic activity">
    <reaction evidence="8">
        <text>L-histidyl-[protein] + UTP = N(tele)-(5'-uridylyl)-L-histidyl-[protein] + diphosphate</text>
        <dbReference type="Rhea" id="RHEA:83891"/>
        <dbReference type="Rhea" id="RHEA-COMP:9745"/>
        <dbReference type="Rhea" id="RHEA-COMP:20239"/>
        <dbReference type="ChEBI" id="CHEBI:29979"/>
        <dbReference type="ChEBI" id="CHEBI:33019"/>
        <dbReference type="ChEBI" id="CHEBI:46398"/>
        <dbReference type="ChEBI" id="CHEBI:233474"/>
    </reaction>
</comment>
<comment type="catalytic activity">
    <reaction evidence="8">
        <text>L-tyrosyl-[protein] + ATP = O-(5'-adenylyl)-L-tyrosyl-[protein] + diphosphate</text>
        <dbReference type="Rhea" id="RHEA:54288"/>
        <dbReference type="Rhea" id="RHEA-COMP:10136"/>
        <dbReference type="Rhea" id="RHEA-COMP:13846"/>
        <dbReference type="ChEBI" id="CHEBI:30616"/>
        <dbReference type="ChEBI" id="CHEBI:33019"/>
        <dbReference type="ChEBI" id="CHEBI:46858"/>
        <dbReference type="ChEBI" id="CHEBI:83624"/>
        <dbReference type="EC" id="2.7.7.108"/>
    </reaction>
</comment>
<keyword evidence="7 8" id="KW-0460">Magnesium</keyword>
<feature type="binding site" evidence="8">
    <location>
        <position position="260"/>
    </location>
    <ligand>
        <name>Mg(2+)</name>
        <dbReference type="ChEBI" id="CHEBI:18420"/>
    </ligand>
</feature>
<keyword evidence="5 8" id="KW-0547">Nucleotide-binding</keyword>
<feature type="binding site" evidence="8">
    <location>
        <position position="131"/>
    </location>
    <ligand>
        <name>ATP</name>
        <dbReference type="ChEBI" id="CHEBI:30616"/>
    </ligand>
</feature>
<keyword evidence="2 8" id="KW-0808">Transferase</keyword>
<gene>
    <name evidence="8" type="primary">ydiU</name>
    <name evidence="8" type="synonym">selO</name>
    <name evidence="9" type="ORF">COCCU_08755</name>
</gene>
<keyword evidence="8" id="KW-0464">Manganese</keyword>
<comment type="catalytic activity">
    <reaction evidence="8">
        <text>L-threonyl-[protein] + ATP = 3-O-(5'-adenylyl)-L-threonyl-[protein] + diphosphate</text>
        <dbReference type="Rhea" id="RHEA:54292"/>
        <dbReference type="Rhea" id="RHEA-COMP:11060"/>
        <dbReference type="Rhea" id="RHEA-COMP:13847"/>
        <dbReference type="ChEBI" id="CHEBI:30013"/>
        <dbReference type="ChEBI" id="CHEBI:30616"/>
        <dbReference type="ChEBI" id="CHEBI:33019"/>
        <dbReference type="ChEBI" id="CHEBI:138113"/>
        <dbReference type="EC" id="2.7.7.108"/>
    </reaction>
</comment>
<comment type="catalytic activity">
    <reaction evidence="8">
        <text>L-seryl-[protein] + UTP = O-(5'-uridylyl)-L-seryl-[protein] + diphosphate</text>
        <dbReference type="Rhea" id="RHEA:64604"/>
        <dbReference type="Rhea" id="RHEA-COMP:9863"/>
        <dbReference type="Rhea" id="RHEA-COMP:16635"/>
        <dbReference type="ChEBI" id="CHEBI:29999"/>
        <dbReference type="ChEBI" id="CHEBI:33019"/>
        <dbReference type="ChEBI" id="CHEBI:46398"/>
        <dbReference type="ChEBI" id="CHEBI:156051"/>
    </reaction>
</comment>
<dbReference type="EC" id="2.7.7.108" evidence="8"/>
<organism evidence="9 10">
    <name type="scientific">Corynebacterium occultum</name>
    <dbReference type="NCBI Taxonomy" id="2675219"/>
    <lineage>
        <taxon>Bacteria</taxon>
        <taxon>Bacillati</taxon>
        <taxon>Actinomycetota</taxon>
        <taxon>Actinomycetes</taxon>
        <taxon>Mycobacteriales</taxon>
        <taxon>Corynebacteriaceae</taxon>
        <taxon>Corynebacterium</taxon>
    </lineage>
</organism>
<feature type="binding site" evidence="8">
    <location>
        <position position="188"/>
    </location>
    <ligand>
        <name>ATP</name>
        <dbReference type="ChEBI" id="CHEBI:30616"/>
    </ligand>
</feature>
<dbReference type="PANTHER" id="PTHR32057">
    <property type="entry name" value="PROTEIN ADENYLYLTRANSFERASE SELO, MITOCHONDRIAL"/>
    <property type="match status" value="1"/>
</dbReference>
<dbReference type="GO" id="GO:0000287">
    <property type="term" value="F:magnesium ion binding"/>
    <property type="evidence" value="ECO:0007669"/>
    <property type="project" value="UniProtKB-UniRule"/>
</dbReference>
<dbReference type="Pfam" id="PF02696">
    <property type="entry name" value="SelO"/>
    <property type="match status" value="1"/>
</dbReference>
<dbReference type="NCBIfam" id="NF000658">
    <property type="entry name" value="PRK00029.1"/>
    <property type="match status" value="1"/>
</dbReference>
<dbReference type="InterPro" id="IPR003846">
    <property type="entry name" value="SelO"/>
</dbReference>
<dbReference type="EMBL" id="CP046455">
    <property type="protein sequence ID" value="QGU07675.1"/>
    <property type="molecule type" value="Genomic_DNA"/>
</dbReference>
<keyword evidence="4 8" id="KW-0479">Metal-binding</keyword>
<protein>
    <recommendedName>
        <fullName evidence="8">Protein nucleotidyltransferase YdiU</fullName>
        <ecNumber evidence="8">2.7.7.-</ecNumber>
    </recommendedName>
    <alternativeName>
        <fullName evidence="8">Protein adenylyltransferase YdiU</fullName>
        <ecNumber evidence="8">2.7.7.108</ecNumber>
    </alternativeName>
    <alternativeName>
        <fullName evidence="8">Protein uridylyltransferase YdiU</fullName>
        <ecNumber evidence="8">2.7.7.-</ecNumber>
    </alternativeName>
</protein>
<proteinExistence type="inferred from homology"/>
<dbReference type="Proteomes" id="UP000424462">
    <property type="component" value="Chromosome"/>
</dbReference>
<dbReference type="GO" id="GO:0030145">
    <property type="term" value="F:manganese ion binding"/>
    <property type="evidence" value="ECO:0007669"/>
    <property type="project" value="UniProtKB-UniRule"/>
</dbReference>
<keyword evidence="3 8" id="KW-0548">Nucleotidyltransferase</keyword>
<feature type="active site" description="Proton acceptor" evidence="8">
    <location>
        <position position="259"/>
    </location>
</feature>
<feature type="binding site" evidence="8">
    <location>
        <position position="130"/>
    </location>
    <ligand>
        <name>ATP</name>
        <dbReference type="ChEBI" id="CHEBI:30616"/>
    </ligand>
</feature>
<feature type="binding site" evidence="8">
    <location>
        <position position="269"/>
    </location>
    <ligand>
        <name>Mg(2+)</name>
        <dbReference type="ChEBI" id="CHEBI:18420"/>
    </ligand>
</feature>
<feature type="binding site" evidence="8">
    <location>
        <position position="97"/>
    </location>
    <ligand>
        <name>ATP</name>
        <dbReference type="ChEBI" id="CHEBI:30616"/>
    </ligand>
</feature>
<keyword evidence="10" id="KW-1185">Reference proteome</keyword>
<accession>A0A6B8W8R3</accession>
<dbReference type="KEGG" id="cok:COCCU_08755"/>
<reference evidence="9 10" key="1">
    <citation type="submission" date="2019-11" db="EMBL/GenBank/DDBJ databases">
        <title>Complete genome sequence of Corynebacterium kalinowskii 1959, a novel Corynebacterium species isolated from soil of a small paddock in Vilsendorf, Germany.</title>
        <authorList>
            <person name="Schaffert L."/>
            <person name="Ruwe M."/>
            <person name="Milse J."/>
            <person name="Hanuschka K."/>
            <person name="Ortseifen V."/>
            <person name="Droste J."/>
            <person name="Brandt D."/>
            <person name="Schlueter L."/>
            <person name="Kutter Y."/>
            <person name="Vinke S."/>
            <person name="Viehoefer P."/>
            <person name="Jacob L."/>
            <person name="Luebke N.-C."/>
            <person name="Schulte-Berndt E."/>
            <person name="Hain C."/>
            <person name="Linder M."/>
            <person name="Schmidt P."/>
            <person name="Wollenschlaeger L."/>
            <person name="Luttermann T."/>
            <person name="Thieme E."/>
            <person name="Hassa J."/>
            <person name="Haak M."/>
            <person name="Wittchen M."/>
            <person name="Mentz A."/>
            <person name="Persicke M."/>
            <person name="Busche T."/>
            <person name="Ruckert C."/>
        </authorList>
    </citation>
    <scope>NUCLEOTIDE SEQUENCE [LARGE SCALE GENOMIC DNA]</scope>
    <source>
        <strain evidence="9 10">2039</strain>
    </source>
</reference>
<evidence type="ECO:0000313" key="10">
    <source>
        <dbReference type="Proteomes" id="UP000424462"/>
    </source>
</evidence>
<evidence type="ECO:0000256" key="1">
    <source>
        <dbReference type="ARBA" id="ARBA00009747"/>
    </source>
</evidence>
<evidence type="ECO:0000256" key="5">
    <source>
        <dbReference type="ARBA" id="ARBA00022741"/>
    </source>
</evidence>
<feature type="binding site" evidence="8">
    <location>
        <position position="98"/>
    </location>
    <ligand>
        <name>ATP</name>
        <dbReference type="ChEBI" id="CHEBI:30616"/>
    </ligand>
</feature>
<sequence>MSASEGSIHNLPTLSNHFARELPELSIPWQSEDFPAPEIAVLNEDLARDLGIDPEWLGTEEGMNFLLGKNLPEGATPVAQGYSGHQFGGFSPRLGDGRALLLGEITGPEDDIFDLHLKGSGPTPFSRGGDGRGALGPMLREYLISEAMHALGVPTTRALAVIRTGRRISRTRVVDGALLVRVAASHLRVGSFQYARLLDDDHLEITKKLADFAIRRHHPELMDTEKPYFELFRAVSREQVCLVARWMRLGFIHGVMNTDNTTISGETIDYGPCAFMDFYNPGTVFSSIDQQGRYAYGNQPVVLGWNLARFAETLLPLFDREADQALTLAQDEMVGHNQRYRAAWRAEMSEAIGLPERGEQSAMVELLDALEVILHEEQPDLTGFLRTLADSAEDGYSPLLALVKDQNRLREWLGLWRELGPDTQIMQESNPVYIPRNHLVEEALVAATDNGDLKPFHELLEVVTDPFLRRQGKERFEQPAPPDFGDYATFCGT</sequence>
<comment type="cofactor">
    <cofactor evidence="8">
        <name>Mg(2+)</name>
        <dbReference type="ChEBI" id="CHEBI:18420"/>
    </cofactor>
    <cofactor evidence="8">
        <name>Mn(2+)</name>
        <dbReference type="ChEBI" id="CHEBI:29035"/>
    </cofactor>
</comment>
<keyword evidence="6 8" id="KW-0067">ATP-binding</keyword>
<evidence type="ECO:0000256" key="6">
    <source>
        <dbReference type="ARBA" id="ARBA00022840"/>
    </source>
</evidence>
<evidence type="ECO:0000256" key="8">
    <source>
        <dbReference type="HAMAP-Rule" id="MF_00692"/>
    </source>
</evidence>
<evidence type="ECO:0000256" key="3">
    <source>
        <dbReference type="ARBA" id="ARBA00022695"/>
    </source>
</evidence>
<evidence type="ECO:0000256" key="2">
    <source>
        <dbReference type="ARBA" id="ARBA00022679"/>
    </source>
</evidence>
<feature type="binding site" evidence="8">
    <location>
        <position position="269"/>
    </location>
    <ligand>
        <name>ATP</name>
        <dbReference type="ChEBI" id="CHEBI:30616"/>
    </ligand>
</feature>
<feature type="binding site" evidence="8">
    <location>
        <position position="118"/>
    </location>
    <ligand>
        <name>ATP</name>
        <dbReference type="ChEBI" id="CHEBI:30616"/>
    </ligand>
</feature>
<comment type="catalytic activity">
    <reaction evidence="8">
        <text>L-tyrosyl-[protein] + UTP = O-(5'-uridylyl)-L-tyrosyl-[protein] + diphosphate</text>
        <dbReference type="Rhea" id="RHEA:83887"/>
        <dbReference type="Rhea" id="RHEA-COMP:10136"/>
        <dbReference type="Rhea" id="RHEA-COMP:20238"/>
        <dbReference type="ChEBI" id="CHEBI:33019"/>
        <dbReference type="ChEBI" id="CHEBI:46398"/>
        <dbReference type="ChEBI" id="CHEBI:46858"/>
        <dbReference type="ChEBI" id="CHEBI:90602"/>
    </reaction>
</comment>
<dbReference type="AlphaFoldDB" id="A0A6B8W8R3"/>
<dbReference type="PANTHER" id="PTHR32057:SF14">
    <property type="entry name" value="PROTEIN ADENYLYLTRANSFERASE SELO, MITOCHONDRIAL"/>
    <property type="match status" value="1"/>
</dbReference>
<feature type="binding site" evidence="8">
    <location>
        <position position="181"/>
    </location>
    <ligand>
        <name>ATP</name>
        <dbReference type="ChEBI" id="CHEBI:30616"/>
    </ligand>
</feature>
<comment type="similarity">
    <text evidence="1 8">Belongs to the SELO family.</text>
</comment>
<comment type="function">
    <text evidence="8">Nucleotidyltransferase involved in the post-translational modification of proteins. It can catalyze the addition of adenosine monophosphate (AMP) or uridine monophosphate (UMP) to a protein, resulting in modifications known as AMPylation and UMPylation.</text>
</comment>
<dbReference type="EC" id="2.7.7.-" evidence="8"/>
<evidence type="ECO:0000256" key="4">
    <source>
        <dbReference type="ARBA" id="ARBA00022723"/>
    </source>
</evidence>
<comment type="catalytic activity">
    <reaction evidence="8">
        <text>L-seryl-[protein] + ATP = 3-O-(5'-adenylyl)-L-seryl-[protein] + diphosphate</text>
        <dbReference type="Rhea" id="RHEA:58120"/>
        <dbReference type="Rhea" id="RHEA-COMP:9863"/>
        <dbReference type="Rhea" id="RHEA-COMP:15073"/>
        <dbReference type="ChEBI" id="CHEBI:29999"/>
        <dbReference type="ChEBI" id="CHEBI:30616"/>
        <dbReference type="ChEBI" id="CHEBI:33019"/>
        <dbReference type="ChEBI" id="CHEBI:142516"/>
        <dbReference type="EC" id="2.7.7.108"/>
    </reaction>
</comment>
<name>A0A6B8W8R3_9CORY</name>
<evidence type="ECO:0000313" key="9">
    <source>
        <dbReference type="EMBL" id="QGU07675.1"/>
    </source>
</evidence>
<dbReference type="GO" id="GO:0070733">
    <property type="term" value="F:AMPylase activity"/>
    <property type="evidence" value="ECO:0007669"/>
    <property type="project" value="UniProtKB-EC"/>
</dbReference>